<feature type="transmembrane region" description="Helical" evidence="4">
    <location>
        <begin position="28"/>
        <end position="58"/>
    </location>
</feature>
<keyword evidence="4" id="KW-0472">Membrane</keyword>
<feature type="transmembrane region" description="Helical" evidence="4">
    <location>
        <begin position="65"/>
        <end position="85"/>
    </location>
</feature>
<dbReference type="SMART" id="SM00421">
    <property type="entry name" value="HTH_LUXR"/>
    <property type="match status" value="1"/>
</dbReference>
<evidence type="ECO:0000313" key="7">
    <source>
        <dbReference type="Proteomes" id="UP000278327"/>
    </source>
</evidence>
<dbReference type="SUPFAM" id="SSF46894">
    <property type="entry name" value="C-terminal effector domain of the bipartite response regulators"/>
    <property type="match status" value="1"/>
</dbReference>
<feature type="transmembrane region" description="Helical" evidence="4">
    <location>
        <begin position="91"/>
        <end position="118"/>
    </location>
</feature>
<dbReference type="PRINTS" id="PR00038">
    <property type="entry name" value="HTHLUXR"/>
</dbReference>
<gene>
    <name evidence="6" type="ORF">DMP10_00925</name>
</gene>
<keyword evidence="7" id="KW-1185">Reference proteome</keyword>
<dbReference type="GO" id="GO:0003677">
    <property type="term" value="F:DNA binding"/>
    <property type="evidence" value="ECO:0007669"/>
    <property type="project" value="UniProtKB-KW"/>
</dbReference>
<feature type="transmembrane region" description="Helical" evidence="4">
    <location>
        <begin position="156"/>
        <end position="176"/>
    </location>
</feature>
<feature type="domain" description="HTH luxR-type" evidence="5">
    <location>
        <begin position="283"/>
        <end position="347"/>
    </location>
</feature>
<accession>A0A3N0AZ44</accession>
<dbReference type="InterPro" id="IPR036388">
    <property type="entry name" value="WH-like_DNA-bd_sf"/>
</dbReference>
<feature type="transmembrane region" description="Helical" evidence="4">
    <location>
        <begin position="241"/>
        <end position="259"/>
    </location>
</feature>
<protein>
    <recommendedName>
        <fullName evidence="5">HTH luxR-type domain-containing protein</fullName>
    </recommendedName>
</protein>
<name>A0A3N0AZ44_9ACTN</name>
<evidence type="ECO:0000256" key="3">
    <source>
        <dbReference type="ARBA" id="ARBA00023163"/>
    </source>
</evidence>
<sequence length="347" mass="39054">MQSRMHRLWRHVRTGTLSLVSVLQNKGWSLMLVLSAAVSLLIRSGCVISATLYLILFIGDRKKEYLYIALFMLSQYLIELMVRGYETSSPIYYYLHSYFSAPVVIKSLLYCASVFLVCCLFRRAIDKSRAWILVPVEVLLFIWLVMFPLLGVRTGFLYICYLLPFQLLVVVLAFIGSKSFGRVAQKSIFLKLGVFLRVVGILGIAIAFEDVVTGLYYGLGSDVADLVASGAIRSRNISENIFQIIVAIYLIAVAAHFFVDKIAVKSIRGEALTGELSEEVIDAYATSIGLSLREREILGFLLKEKSAQEISELLFISAGTVKSHTHNIYQKANVNNRMQLLQKIRYS</sequence>
<keyword evidence="3" id="KW-0804">Transcription</keyword>
<proteinExistence type="predicted"/>
<dbReference type="PANTHER" id="PTHR44688">
    <property type="entry name" value="DNA-BINDING TRANSCRIPTIONAL ACTIVATOR DEVR_DOSR"/>
    <property type="match status" value="1"/>
</dbReference>
<keyword evidence="4" id="KW-0812">Transmembrane</keyword>
<keyword evidence="1" id="KW-0805">Transcription regulation</keyword>
<feature type="transmembrane region" description="Helical" evidence="4">
    <location>
        <begin position="130"/>
        <end position="150"/>
    </location>
</feature>
<reference evidence="6 7" key="1">
    <citation type="journal article" date="2019" name="Microbiol. Resour. Announc.">
        <title>Draft Genome Sequences of Type Strains of Gordonibacter faecihominis, Paraeggerthella hongkongensis, Parvibacter caecicola,Slackia equolifaciens, Slackia faecicanis, and Slackia isoflavoniconvertens.</title>
        <authorList>
            <person name="Danylec N."/>
            <person name="Stoll D.A."/>
            <person name="Dotsch A."/>
            <person name="Huch M."/>
        </authorList>
    </citation>
    <scope>NUCLEOTIDE SEQUENCE [LARGE SCALE GENOMIC DNA]</scope>
    <source>
        <strain evidence="6 7">DSM 18785</strain>
    </source>
</reference>
<keyword evidence="2" id="KW-0238">DNA-binding</keyword>
<dbReference type="Gene3D" id="1.10.10.10">
    <property type="entry name" value="Winged helix-like DNA-binding domain superfamily/Winged helix DNA-binding domain"/>
    <property type="match status" value="1"/>
</dbReference>
<dbReference type="CDD" id="cd06170">
    <property type="entry name" value="LuxR_C_like"/>
    <property type="match status" value="1"/>
</dbReference>
<evidence type="ECO:0000256" key="4">
    <source>
        <dbReference type="SAM" id="Phobius"/>
    </source>
</evidence>
<dbReference type="InterPro" id="IPR000792">
    <property type="entry name" value="Tscrpt_reg_LuxR_C"/>
</dbReference>
<evidence type="ECO:0000313" key="6">
    <source>
        <dbReference type="EMBL" id="RNL40151.1"/>
    </source>
</evidence>
<dbReference type="PROSITE" id="PS50043">
    <property type="entry name" value="HTH_LUXR_2"/>
    <property type="match status" value="1"/>
</dbReference>
<organism evidence="6 7">
    <name type="scientific">Adlercreutzia equolifaciens subsp. celatus DSM 18785</name>
    <dbReference type="NCBI Taxonomy" id="1121021"/>
    <lineage>
        <taxon>Bacteria</taxon>
        <taxon>Bacillati</taxon>
        <taxon>Actinomycetota</taxon>
        <taxon>Coriobacteriia</taxon>
        <taxon>Eggerthellales</taxon>
        <taxon>Eggerthellaceae</taxon>
        <taxon>Adlercreutzia</taxon>
    </lineage>
</organism>
<comment type="caution">
    <text evidence="6">The sequence shown here is derived from an EMBL/GenBank/DDBJ whole genome shotgun (WGS) entry which is preliminary data.</text>
</comment>
<dbReference type="PANTHER" id="PTHR44688:SF16">
    <property type="entry name" value="DNA-BINDING TRANSCRIPTIONAL ACTIVATOR DEVR_DOSR"/>
    <property type="match status" value="1"/>
</dbReference>
<dbReference type="Pfam" id="PF00196">
    <property type="entry name" value="GerE"/>
    <property type="match status" value="1"/>
</dbReference>
<dbReference type="GO" id="GO:0006355">
    <property type="term" value="P:regulation of DNA-templated transcription"/>
    <property type="evidence" value="ECO:0007669"/>
    <property type="project" value="InterPro"/>
</dbReference>
<evidence type="ECO:0000256" key="2">
    <source>
        <dbReference type="ARBA" id="ARBA00023125"/>
    </source>
</evidence>
<dbReference type="Proteomes" id="UP000278327">
    <property type="component" value="Unassembled WGS sequence"/>
</dbReference>
<evidence type="ECO:0000256" key="1">
    <source>
        <dbReference type="ARBA" id="ARBA00023015"/>
    </source>
</evidence>
<dbReference type="AlphaFoldDB" id="A0A3N0AZ44"/>
<dbReference type="EMBL" id="QICA01000001">
    <property type="protein sequence ID" value="RNL40151.1"/>
    <property type="molecule type" value="Genomic_DNA"/>
</dbReference>
<keyword evidence="4" id="KW-1133">Transmembrane helix</keyword>
<dbReference type="InterPro" id="IPR016032">
    <property type="entry name" value="Sig_transdc_resp-reg_C-effctor"/>
</dbReference>
<evidence type="ECO:0000259" key="5">
    <source>
        <dbReference type="PROSITE" id="PS50043"/>
    </source>
</evidence>